<dbReference type="PROSITE" id="PS50097">
    <property type="entry name" value="BTB"/>
    <property type="match status" value="1"/>
</dbReference>
<dbReference type="SMART" id="SM00225">
    <property type="entry name" value="BTB"/>
    <property type="match status" value="1"/>
</dbReference>
<comment type="caution">
    <text evidence="5">The sequence shown here is derived from an EMBL/GenBank/DDBJ whole genome shotgun (WGS) entry which is preliminary data.</text>
</comment>
<dbReference type="Gene3D" id="1.25.40.420">
    <property type="match status" value="1"/>
</dbReference>
<evidence type="ECO:0000313" key="5">
    <source>
        <dbReference type="EMBL" id="KAJ4744985.1"/>
    </source>
</evidence>
<dbReference type="InterPro" id="IPR002083">
    <property type="entry name" value="MATH/TRAF_dom"/>
</dbReference>
<dbReference type="GO" id="GO:0016567">
    <property type="term" value="P:protein ubiquitination"/>
    <property type="evidence" value="ECO:0007669"/>
    <property type="project" value="InterPro"/>
</dbReference>
<dbReference type="InterPro" id="IPR045005">
    <property type="entry name" value="BPM1-6"/>
</dbReference>
<keyword evidence="6" id="KW-1185">Reference proteome</keyword>
<evidence type="ECO:0000313" key="6">
    <source>
        <dbReference type="Proteomes" id="UP001140206"/>
    </source>
</evidence>
<dbReference type="SUPFAM" id="SSF49599">
    <property type="entry name" value="TRAF domain-like"/>
    <property type="match status" value="1"/>
</dbReference>
<dbReference type="InterPro" id="IPR008974">
    <property type="entry name" value="TRAF-like"/>
</dbReference>
<sequence>MAEPSEASEFVCGSHHFDIVGYSTIKSLGTGKHIRSSPFNVGGHDWVVQFFPNGRHSYTTGYVSLYVKLLNPTKKVSAIMSFSLRTREKGYYVSDQSSLSTTNSNTLLQTFDLDNPIQGVPYFMKKADLSSSKYLSDDCLTVRCILWVCMDSPAPVASVPKPPTVPPSSNLAVHFRQLLESKEGADVKFSLGEKTFSVHKCVLAARSPVFREQFFGPKGDKTADSVVLEGIDAATFQNLLHFIYTDTDADLLPDCNSGETNGSSNKRALVVLNQQLLVAADLYKLERLKVLCENRLCEDLTLETVATTLALAEEHNCPQLRAACVEFAAKRENYMALSLTDGFEKLKQSYPTLLKELAQKAYP</sequence>
<feature type="domain" description="MATH" evidence="4">
    <location>
        <begin position="12"/>
        <end position="146"/>
    </location>
</feature>
<dbReference type="SUPFAM" id="SSF54695">
    <property type="entry name" value="POZ domain"/>
    <property type="match status" value="1"/>
</dbReference>
<dbReference type="Pfam" id="PF24570">
    <property type="entry name" value="BACK_BPM_SPOP"/>
    <property type="match status" value="1"/>
</dbReference>
<dbReference type="EMBL" id="JAMFTS010000007">
    <property type="protein sequence ID" value="KAJ4744985.1"/>
    <property type="molecule type" value="Genomic_DNA"/>
</dbReference>
<proteinExistence type="inferred from homology"/>
<dbReference type="PANTHER" id="PTHR26379">
    <property type="entry name" value="BTB/POZ AND MATH DOMAIN-CONTAINING PROTEIN 1"/>
    <property type="match status" value="1"/>
</dbReference>
<evidence type="ECO:0000256" key="1">
    <source>
        <dbReference type="ARBA" id="ARBA00004906"/>
    </source>
</evidence>
<dbReference type="InterPro" id="IPR011333">
    <property type="entry name" value="SKP1/BTB/POZ_sf"/>
</dbReference>
<dbReference type="InterPro" id="IPR056423">
    <property type="entry name" value="BACK_BPM_SPOP"/>
</dbReference>
<comment type="similarity">
    <text evidence="2">Belongs to the Tdpoz family.</text>
</comment>
<dbReference type="Proteomes" id="UP001140206">
    <property type="component" value="Unassembled WGS sequence"/>
</dbReference>
<reference evidence="5" key="1">
    <citation type="submission" date="2022-08" db="EMBL/GenBank/DDBJ databases">
        <authorList>
            <person name="Marques A."/>
        </authorList>
    </citation>
    <scope>NUCLEOTIDE SEQUENCE</scope>
    <source>
        <strain evidence="5">RhyPub2mFocal</strain>
        <tissue evidence="5">Leaves</tissue>
    </source>
</reference>
<dbReference type="AlphaFoldDB" id="A0AAV8BPI7"/>
<dbReference type="Gene3D" id="2.60.210.10">
    <property type="entry name" value="Apoptosis, Tumor Necrosis Factor Receptor Associated Protein 2, Chain A"/>
    <property type="match status" value="1"/>
</dbReference>
<protein>
    <submittedName>
        <fullName evidence="5">BTB/POZ/MATH-domain protein</fullName>
    </submittedName>
</protein>
<dbReference type="Pfam" id="PF00651">
    <property type="entry name" value="BTB"/>
    <property type="match status" value="1"/>
</dbReference>
<dbReference type="InterPro" id="IPR000210">
    <property type="entry name" value="BTB/POZ_dom"/>
</dbReference>
<evidence type="ECO:0000259" key="4">
    <source>
        <dbReference type="PROSITE" id="PS50144"/>
    </source>
</evidence>
<feature type="domain" description="BTB" evidence="3">
    <location>
        <begin position="185"/>
        <end position="246"/>
    </location>
</feature>
<organism evidence="5 6">
    <name type="scientific">Rhynchospora pubera</name>
    <dbReference type="NCBI Taxonomy" id="906938"/>
    <lineage>
        <taxon>Eukaryota</taxon>
        <taxon>Viridiplantae</taxon>
        <taxon>Streptophyta</taxon>
        <taxon>Embryophyta</taxon>
        <taxon>Tracheophyta</taxon>
        <taxon>Spermatophyta</taxon>
        <taxon>Magnoliopsida</taxon>
        <taxon>Liliopsida</taxon>
        <taxon>Poales</taxon>
        <taxon>Cyperaceae</taxon>
        <taxon>Cyperoideae</taxon>
        <taxon>Rhynchosporeae</taxon>
        <taxon>Rhynchospora</taxon>
    </lineage>
</organism>
<dbReference type="PANTHER" id="PTHR26379:SF187">
    <property type="entry name" value="OS07G0655300 PROTEIN"/>
    <property type="match status" value="1"/>
</dbReference>
<gene>
    <name evidence="5" type="ORF">LUZ62_000022</name>
</gene>
<dbReference type="CDD" id="cd00121">
    <property type="entry name" value="MATH"/>
    <property type="match status" value="1"/>
</dbReference>
<name>A0AAV8BPI7_9POAL</name>
<dbReference type="Pfam" id="PF22486">
    <property type="entry name" value="MATH_2"/>
    <property type="match status" value="1"/>
</dbReference>
<accession>A0AAV8BPI7</accession>
<dbReference type="Gene3D" id="3.30.710.10">
    <property type="entry name" value="Potassium Channel Kv1.1, Chain A"/>
    <property type="match status" value="1"/>
</dbReference>
<evidence type="ECO:0000256" key="2">
    <source>
        <dbReference type="ARBA" id="ARBA00010846"/>
    </source>
</evidence>
<dbReference type="PROSITE" id="PS50144">
    <property type="entry name" value="MATH"/>
    <property type="match status" value="1"/>
</dbReference>
<comment type="pathway">
    <text evidence="1">Protein modification; protein ubiquitination.</text>
</comment>
<evidence type="ECO:0000259" key="3">
    <source>
        <dbReference type="PROSITE" id="PS50097"/>
    </source>
</evidence>